<evidence type="ECO:0000313" key="11">
    <source>
        <dbReference type="Proteomes" id="UP001497444"/>
    </source>
</evidence>
<feature type="transmembrane region" description="Helical" evidence="7">
    <location>
        <begin position="138"/>
        <end position="159"/>
    </location>
</feature>
<feature type="signal peptide" evidence="8">
    <location>
        <begin position="1"/>
        <end position="21"/>
    </location>
</feature>
<evidence type="ECO:0000256" key="2">
    <source>
        <dbReference type="ARBA" id="ARBA00022679"/>
    </source>
</evidence>
<keyword evidence="5 6" id="KW-0067">ATP-binding</keyword>
<gene>
    <name evidence="10" type="ORF">CSSPJE1EN1_LOCUS12476</name>
</gene>
<evidence type="ECO:0000256" key="3">
    <source>
        <dbReference type="ARBA" id="ARBA00022741"/>
    </source>
</evidence>
<sequence>MAGITAHLLATLVFFSILASGKIDRVAAYRPRFFAFQNRHFPHPVVVAAITKDSSWLHGDPPPLQATSNTEKNIFVIPTSPNNKLSLFSSWKSLSLSERPLAVEVAQRPKDSASQQTNSASNGMIVQGMMVHKLSNRWFLMLLLVPAALLFLAVLVCLYRACRMGKGYKSSSHMLVWTNQATLQPHLDMELSRELSSLKLNGSWLGSKRTIAEGGLPLSACRVAYTLLQNATNNFSSSNLLGEGSFSHVYKANLDYGIFAAVKRLEKNGKQGENAFQAEVDLMSKIRHPNLVALLGFSSDGPEHLLVYELMHNGSLHDQLHGPSHGSWLSWHLRLKIALEAARGLEHLHDHCKPAVIHRDFKASNILLDARFNAKVSDFGLAIANPEGNPPKNSVQVQGTFGYVAPEYLMNGCLTEKSDVYGFGVVLLELLTGRLPVDSAMTLGSQSLVTWAMPVLSDRAKILEIIDPCLHDTVNLKHLYQVAAVVKLCLQSEPSYRPLITDVIQSLVPLVPIELGGAWRDTKAPQTSSKTFKPPVSALLNIDVDSTK</sequence>
<evidence type="ECO:0000313" key="10">
    <source>
        <dbReference type="EMBL" id="CAK9266998.1"/>
    </source>
</evidence>
<dbReference type="PANTHER" id="PTHR47989:SF27">
    <property type="entry name" value="PROTEIN KINASE DOMAIN-CONTAINING PROTEIN"/>
    <property type="match status" value="1"/>
</dbReference>
<feature type="binding site" evidence="6">
    <location>
        <position position="263"/>
    </location>
    <ligand>
        <name>ATP</name>
        <dbReference type="ChEBI" id="CHEBI:30616"/>
    </ligand>
</feature>
<dbReference type="PROSITE" id="PS00107">
    <property type="entry name" value="PROTEIN_KINASE_ATP"/>
    <property type="match status" value="1"/>
</dbReference>
<evidence type="ECO:0000256" key="1">
    <source>
        <dbReference type="ARBA" id="ARBA00022527"/>
    </source>
</evidence>
<dbReference type="Pfam" id="PF07714">
    <property type="entry name" value="PK_Tyr_Ser-Thr"/>
    <property type="match status" value="1"/>
</dbReference>
<accession>A0ABP0WMR7</accession>
<keyword evidence="11" id="KW-1185">Reference proteome</keyword>
<dbReference type="InterPro" id="IPR001245">
    <property type="entry name" value="Ser-Thr/Tyr_kinase_cat_dom"/>
</dbReference>
<reference evidence="10" key="1">
    <citation type="submission" date="2024-02" db="EMBL/GenBank/DDBJ databases">
        <authorList>
            <consortium name="ELIXIR-Norway"/>
            <consortium name="Elixir Norway"/>
        </authorList>
    </citation>
    <scope>NUCLEOTIDE SEQUENCE</scope>
</reference>
<dbReference type="Proteomes" id="UP001497444">
    <property type="component" value="Chromosome 19"/>
</dbReference>
<dbReference type="PROSITE" id="PS00108">
    <property type="entry name" value="PROTEIN_KINASE_ST"/>
    <property type="match status" value="1"/>
</dbReference>
<feature type="chain" id="PRO_5045749698" description="Protein kinase domain-containing protein" evidence="8">
    <location>
        <begin position="22"/>
        <end position="548"/>
    </location>
</feature>
<keyword evidence="2" id="KW-0808">Transferase</keyword>
<evidence type="ECO:0000256" key="8">
    <source>
        <dbReference type="SAM" id="SignalP"/>
    </source>
</evidence>
<keyword evidence="8" id="KW-0732">Signal</keyword>
<dbReference type="Gene3D" id="3.30.200.20">
    <property type="entry name" value="Phosphorylase Kinase, domain 1"/>
    <property type="match status" value="1"/>
</dbReference>
<dbReference type="InterPro" id="IPR008271">
    <property type="entry name" value="Ser/Thr_kinase_AS"/>
</dbReference>
<dbReference type="InterPro" id="IPR017441">
    <property type="entry name" value="Protein_kinase_ATP_BS"/>
</dbReference>
<evidence type="ECO:0000256" key="5">
    <source>
        <dbReference type="ARBA" id="ARBA00022840"/>
    </source>
</evidence>
<evidence type="ECO:0000256" key="6">
    <source>
        <dbReference type="PROSITE-ProRule" id="PRU10141"/>
    </source>
</evidence>
<keyword evidence="7" id="KW-0812">Transmembrane</keyword>
<keyword evidence="7" id="KW-0472">Membrane</keyword>
<evidence type="ECO:0000256" key="7">
    <source>
        <dbReference type="SAM" id="Phobius"/>
    </source>
</evidence>
<dbReference type="InterPro" id="IPR000719">
    <property type="entry name" value="Prot_kinase_dom"/>
</dbReference>
<dbReference type="Gene3D" id="1.10.510.10">
    <property type="entry name" value="Transferase(Phosphotransferase) domain 1"/>
    <property type="match status" value="1"/>
</dbReference>
<dbReference type="CDD" id="cd14066">
    <property type="entry name" value="STKc_IRAK"/>
    <property type="match status" value="1"/>
</dbReference>
<evidence type="ECO:0000259" key="9">
    <source>
        <dbReference type="PROSITE" id="PS50011"/>
    </source>
</evidence>
<protein>
    <recommendedName>
        <fullName evidence="9">Protein kinase domain-containing protein</fullName>
    </recommendedName>
</protein>
<keyword evidence="3 6" id="KW-0547">Nucleotide-binding</keyword>
<dbReference type="PROSITE" id="PS50011">
    <property type="entry name" value="PROTEIN_KINASE_DOM"/>
    <property type="match status" value="1"/>
</dbReference>
<dbReference type="EMBL" id="OZ020114">
    <property type="protein sequence ID" value="CAK9266998.1"/>
    <property type="molecule type" value="Genomic_DNA"/>
</dbReference>
<feature type="domain" description="Protein kinase" evidence="9">
    <location>
        <begin position="235"/>
        <end position="511"/>
    </location>
</feature>
<evidence type="ECO:0000256" key="4">
    <source>
        <dbReference type="ARBA" id="ARBA00022777"/>
    </source>
</evidence>
<proteinExistence type="predicted"/>
<name>A0ABP0WMR7_9BRYO</name>
<keyword evidence="4" id="KW-0418">Kinase</keyword>
<keyword evidence="7" id="KW-1133">Transmembrane helix</keyword>
<dbReference type="SUPFAM" id="SSF56112">
    <property type="entry name" value="Protein kinase-like (PK-like)"/>
    <property type="match status" value="1"/>
</dbReference>
<keyword evidence="1" id="KW-0723">Serine/threonine-protein kinase</keyword>
<organism evidence="10 11">
    <name type="scientific">Sphagnum jensenii</name>
    <dbReference type="NCBI Taxonomy" id="128206"/>
    <lineage>
        <taxon>Eukaryota</taxon>
        <taxon>Viridiplantae</taxon>
        <taxon>Streptophyta</taxon>
        <taxon>Embryophyta</taxon>
        <taxon>Bryophyta</taxon>
        <taxon>Sphagnophytina</taxon>
        <taxon>Sphagnopsida</taxon>
        <taxon>Sphagnales</taxon>
        <taxon>Sphagnaceae</taxon>
        <taxon>Sphagnum</taxon>
    </lineage>
</organism>
<dbReference type="InterPro" id="IPR011009">
    <property type="entry name" value="Kinase-like_dom_sf"/>
</dbReference>
<dbReference type="PANTHER" id="PTHR47989">
    <property type="entry name" value="OS01G0750732 PROTEIN"/>
    <property type="match status" value="1"/>
</dbReference>